<dbReference type="EMBL" id="AP014957">
    <property type="protein sequence ID" value="BAS70648.1"/>
    <property type="molecule type" value="Genomic_DNA"/>
</dbReference>
<organism evidence="2 3">
    <name type="scientific">Oryza sativa subsp. japonica</name>
    <name type="common">Rice</name>
    <dbReference type="NCBI Taxonomy" id="39947"/>
    <lineage>
        <taxon>Eukaryota</taxon>
        <taxon>Viridiplantae</taxon>
        <taxon>Streptophyta</taxon>
        <taxon>Embryophyta</taxon>
        <taxon>Tracheophyta</taxon>
        <taxon>Spermatophyta</taxon>
        <taxon>Magnoliopsida</taxon>
        <taxon>Liliopsida</taxon>
        <taxon>Poales</taxon>
        <taxon>Poaceae</taxon>
        <taxon>BOP clade</taxon>
        <taxon>Oryzoideae</taxon>
        <taxon>Oryzeae</taxon>
        <taxon>Oryzinae</taxon>
        <taxon>Oryza</taxon>
        <taxon>Oryza sativa</taxon>
    </lineage>
</organism>
<protein>
    <submittedName>
        <fullName evidence="2">Os01g0173701 protein</fullName>
    </submittedName>
</protein>
<reference evidence="2 3" key="3">
    <citation type="journal article" date="2013" name="Rice">
        <title>Improvement of the Oryza sativa Nipponbare reference genome using next generation sequence and optical map data.</title>
        <authorList>
            <person name="Kawahara Y."/>
            <person name="de la Bastide M."/>
            <person name="Hamilton J.P."/>
            <person name="Kanamori H."/>
            <person name="McCombie W.R."/>
            <person name="Ouyang S."/>
            <person name="Schwartz D.C."/>
            <person name="Tanaka T."/>
            <person name="Wu J."/>
            <person name="Zhou S."/>
            <person name="Childs K.L."/>
            <person name="Davidson R.M."/>
            <person name="Lin H."/>
            <person name="Quesada-Ocampo L."/>
            <person name="Vaillancourt B."/>
            <person name="Sakai H."/>
            <person name="Lee S.S."/>
            <person name="Kim J."/>
            <person name="Numa H."/>
            <person name="Itoh T."/>
            <person name="Buell C.R."/>
            <person name="Matsumoto T."/>
        </authorList>
    </citation>
    <scope>NUCLEOTIDE SEQUENCE [LARGE SCALE GENOMIC DNA]</scope>
    <source>
        <strain evidence="3">cv. Nipponbare</strain>
    </source>
</reference>
<gene>
    <name evidence="2" type="ordered locus">Os01g0173701</name>
    <name evidence="2" type="ORF">OSNPB_010173701</name>
</gene>
<accession>A0A0P0UYV8</accession>
<keyword evidence="3" id="KW-1185">Reference proteome</keyword>
<reference evidence="2 3" key="2">
    <citation type="journal article" date="2013" name="Plant Cell Physiol.">
        <title>Rice Annotation Project Database (RAP-DB): an integrative and interactive database for rice genomics.</title>
        <authorList>
            <person name="Sakai H."/>
            <person name="Lee S.S."/>
            <person name="Tanaka T."/>
            <person name="Numa H."/>
            <person name="Kim J."/>
            <person name="Kawahara Y."/>
            <person name="Wakimoto H."/>
            <person name="Yang C.C."/>
            <person name="Iwamoto M."/>
            <person name="Abe T."/>
            <person name="Yamada Y."/>
            <person name="Muto A."/>
            <person name="Inokuchi H."/>
            <person name="Ikemura T."/>
            <person name="Matsumoto T."/>
            <person name="Sasaki T."/>
            <person name="Itoh T."/>
        </authorList>
    </citation>
    <scope>NUCLEOTIDE SEQUENCE [LARGE SCALE GENOMIC DNA]</scope>
    <source>
        <strain evidence="3">cv. Nipponbare</strain>
    </source>
</reference>
<name>A0A0P0UYV8_ORYSJ</name>
<evidence type="ECO:0000256" key="1">
    <source>
        <dbReference type="SAM" id="MobiDB-lite"/>
    </source>
</evidence>
<evidence type="ECO:0000313" key="3">
    <source>
        <dbReference type="Proteomes" id="UP000059680"/>
    </source>
</evidence>
<feature type="region of interest" description="Disordered" evidence="1">
    <location>
        <begin position="1"/>
        <end position="37"/>
    </location>
</feature>
<proteinExistence type="predicted"/>
<reference evidence="3" key="1">
    <citation type="journal article" date="2005" name="Nature">
        <title>The map-based sequence of the rice genome.</title>
        <authorList>
            <consortium name="International rice genome sequencing project (IRGSP)"/>
            <person name="Matsumoto T."/>
            <person name="Wu J."/>
            <person name="Kanamori H."/>
            <person name="Katayose Y."/>
            <person name="Fujisawa M."/>
            <person name="Namiki N."/>
            <person name="Mizuno H."/>
            <person name="Yamamoto K."/>
            <person name="Antonio B.A."/>
            <person name="Baba T."/>
            <person name="Sakata K."/>
            <person name="Nagamura Y."/>
            <person name="Aoki H."/>
            <person name="Arikawa K."/>
            <person name="Arita K."/>
            <person name="Bito T."/>
            <person name="Chiden Y."/>
            <person name="Fujitsuka N."/>
            <person name="Fukunaka R."/>
            <person name="Hamada M."/>
            <person name="Harada C."/>
            <person name="Hayashi A."/>
            <person name="Hijishita S."/>
            <person name="Honda M."/>
            <person name="Hosokawa S."/>
            <person name="Ichikawa Y."/>
            <person name="Idonuma A."/>
            <person name="Iijima M."/>
            <person name="Ikeda M."/>
            <person name="Ikeno M."/>
            <person name="Ito K."/>
            <person name="Ito S."/>
            <person name="Ito T."/>
            <person name="Ito Y."/>
            <person name="Ito Y."/>
            <person name="Iwabuchi A."/>
            <person name="Kamiya K."/>
            <person name="Karasawa W."/>
            <person name="Kurita K."/>
            <person name="Katagiri S."/>
            <person name="Kikuta A."/>
            <person name="Kobayashi H."/>
            <person name="Kobayashi N."/>
            <person name="Machita K."/>
            <person name="Maehara T."/>
            <person name="Masukawa M."/>
            <person name="Mizubayashi T."/>
            <person name="Mukai Y."/>
            <person name="Nagasaki H."/>
            <person name="Nagata Y."/>
            <person name="Naito S."/>
            <person name="Nakashima M."/>
            <person name="Nakama Y."/>
            <person name="Nakamichi Y."/>
            <person name="Nakamura M."/>
            <person name="Meguro A."/>
            <person name="Negishi M."/>
            <person name="Ohta I."/>
            <person name="Ohta T."/>
            <person name="Okamoto M."/>
            <person name="Ono N."/>
            <person name="Saji S."/>
            <person name="Sakaguchi M."/>
            <person name="Sakai K."/>
            <person name="Shibata M."/>
            <person name="Shimokawa T."/>
            <person name="Song J."/>
            <person name="Takazaki Y."/>
            <person name="Terasawa K."/>
            <person name="Tsugane M."/>
            <person name="Tsuji K."/>
            <person name="Ueda S."/>
            <person name="Waki K."/>
            <person name="Yamagata H."/>
            <person name="Yamamoto M."/>
            <person name="Yamamoto S."/>
            <person name="Yamane H."/>
            <person name="Yoshiki S."/>
            <person name="Yoshihara R."/>
            <person name="Yukawa K."/>
            <person name="Zhong H."/>
            <person name="Yano M."/>
            <person name="Yuan Q."/>
            <person name="Ouyang S."/>
            <person name="Liu J."/>
            <person name="Jones K.M."/>
            <person name="Gansberger K."/>
            <person name="Moffat K."/>
            <person name="Hill J."/>
            <person name="Bera J."/>
            <person name="Fadrosh D."/>
            <person name="Jin S."/>
            <person name="Johri S."/>
            <person name="Kim M."/>
            <person name="Overton L."/>
            <person name="Reardon M."/>
            <person name="Tsitrin T."/>
            <person name="Vuong H."/>
            <person name="Weaver B."/>
            <person name="Ciecko A."/>
            <person name="Tallon L."/>
            <person name="Jackson J."/>
            <person name="Pai G."/>
            <person name="Aken S.V."/>
            <person name="Utterback T."/>
            <person name="Reidmuller S."/>
            <person name="Feldblyum T."/>
            <person name="Hsiao J."/>
            <person name="Zismann V."/>
            <person name="Iobst S."/>
            <person name="de Vazeille A.R."/>
            <person name="Buell C.R."/>
            <person name="Ying K."/>
            <person name="Li Y."/>
            <person name="Lu T."/>
            <person name="Huang Y."/>
            <person name="Zhao Q."/>
            <person name="Feng Q."/>
            <person name="Zhang L."/>
            <person name="Zhu J."/>
            <person name="Weng Q."/>
            <person name="Mu J."/>
            <person name="Lu Y."/>
            <person name="Fan D."/>
            <person name="Liu Y."/>
            <person name="Guan J."/>
            <person name="Zhang Y."/>
            <person name="Yu S."/>
            <person name="Liu X."/>
            <person name="Zhang Y."/>
            <person name="Hong G."/>
            <person name="Han B."/>
            <person name="Choisne N."/>
            <person name="Demange N."/>
            <person name="Orjeda G."/>
            <person name="Samain S."/>
            <person name="Cattolico L."/>
            <person name="Pelletier E."/>
            <person name="Couloux A."/>
            <person name="Segurens B."/>
            <person name="Wincker P."/>
            <person name="D'Hont A."/>
            <person name="Scarpelli C."/>
            <person name="Weissenbach J."/>
            <person name="Salanoubat M."/>
            <person name="Quetier F."/>
            <person name="Yu Y."/>
            <person name="Kim H.R."/>
            <person name="Rambo T."/>
            <person name="Currie J."/>
            <person name="Collura K."/>
            <person name="Luo M."/>
            <person name="Yang T."/>
            <person name="Ammiraju J.S.S."/>
            <person name="Engler F."/>
            <person name="Soderlund C."/>
            <person name="Wing R.A."/>
            <person name="Palmer L.E."/>
            <person name="de la Bastide M."/>
            <person name="Spiegel L."/>
            <person name="Nascimento L."/>
            <person name="Zutavern T."/>
            <person name="O'Shaughnessy A."/>
            <person name="Dike S."/>
            <person name="Dedhia N."/>
            <person name="Preston R."/>
            <person name="Balija V."/>
            <person name="McCombie W.R."/>
            <person name="Chow T."/>
            <person name="Chen H."/>
            <person name="Chung M."/>
            <person name="Chen C."/>
            <person name="Shaw J."/>
            <person name="Wu H."/>
            <person name="Hsiao K."/>
            <person name="Chao Y."/>
            <person name="Chu M."/>
            <person name="Cheng C."/>
            <person name="Hour A."/>
            <person name="Lee P."/>
            <person name="Lin S."/>
            <person name="Lin Y."/>
            <person name="Liou J."/>
            <person name="Liu S."/>
            <person name="Hsing Y."/>
            <person name="Raghuvanshi S."/>
            <person name="Mohanty A."/>
            <person name="Bharti A.K."/>
            <person name="Gaur A."/>
            <person name="Gupta V."/>
            <person name="Kumar D."/>
            <person name="Ravi V."/>
            <person name="Vij S."/>
            <person name="Kapur A."/>
            <person name="Khurana P."/>
            <person name="Khurana P."/>
            <person name="Khurana J.P."/>
            <person name="Tyagi A.K."/>
            <person name="Gaikwad K."/>
            <person name="Singh A."/>
            <person name="Dalal V."/>
            <person name="Srivastava S."/>
            <person name="Dixit A."/>
            <person name="Pal A.K."/>
            <person name="Ghazi I.A."/>
            <person name="Yadav M."/>
            <person name="Pandit A."/>
            <person name="Bhargava A."/>
            <person name="Sureshbabu K."/>
            <person name="Batra K."/>
            <person name="Sharma T.R."/>
            <person name="Mohapatra T."/>
            <person name="Singh N.K."/>
            <person name="Messing J."/>
            <person name="Nelson A.B."/>
            <person name="Fuks G."/>
            <person name="Kavchok S."/>
            <person name="Keizer G."/>
            <person name="Linton E."/>
            <person name="Llaca V."/>
            <person name="Song R."/>
            <person name="Tanyolac B."/>
            <person name="Young S."/>
            <person name="Ho-Il K."/>
            <person name="Hahn J.H."/>
            <person name="Sangsakoo G."/>
            <person name="Vanavichit A."/>
            <person name="de Mattos Luiz.A.T."/>
            <person name="Zimmer P.D."/>
            <person name="Malone G."/>
            <person name="Dellagostin O."/>
            <person name="de Oliveira A.C."/>
            <person name="Bevan M."/>
            <person name="Bancroft I."/>
            <person name="Minx P."/>
            <person name="Cordum H."/>
            <person name="Wilson R."/>
            <person name="Cheng Z."/>
            <person name="Jin W."/>
            <person name="Jiang J."/>
            <person name="Leong S.A."/>
            <person name="Iwama H."/>
            <person name="Gojobori T."/>
            <person name="Itoh T."/>
            <person name="Niimura Y."/>
            <person name="Fujii Y."/>
            <person name="Habara T."/>
            <person name="Sakai H."/>
            <person name="Sato Y."/>
            <person name="Wilson G."/>
            <person name="Kumar K."/>
            <person name="McCouch S."/>
            <person name="Juretic N."/>
            <person name="Hoen D."/>
            <person name="Wright S."/>
            <person name="Bruskiewich R."/>
            <person name="Bureau T."/>
            <person name="Miyao A."/>
            <person name="Hirochika H."/>
            <person name="Nishikawa T."/>
            <person name="Kadowaki K."/>
            <person name="Sugiura M."/>
            <person name="Burr B."/>
            <person name="Sasaki T."/>
        </authorList>
    </citation>
    <scope>NUCLEOTIDE SEQUENCE [LARGE SCALE GENOMIC DNA]</scope>
    <source>
        <strain evidence="3">cv. Nipponbare</strain>
    </source>
</reference>
<dbReference type="PaxDb" id="39947-A0A0P0UYV8"/>
<dbReference type="Proteomes" id="UP000059680">
    <property type="component" value="Chromosome 1"/>
</dbReference>
<dbReference type="AlphaFoldDB" id="A0A0P0UYV8"/>
<sequence length="100" mass="10666">MRASWRRGGGGGGCHAGGEAKGDGVGERGGTRRRGRRSARRLFSLRFLLVWVGRSAGGLGRKGRGWGDGLLELLRLQLVDEAGGEVWLPEPFQLSAPLPS</sequence>
<feature type="compositionally biased region" description="Gly residues" evidence="1">
    <location>
        <begin position="7"/>
        <end position="16"/>
    </location>
</feature>
<feature type="compositionally biased region" description="Basic and acidic residues" evidence="1">
    <location>
        <begin position="18"/>
        <end position="30"/>
    </location>
</feature>
<dbReference type="InParanoid" id="A0A0P0UYV8"/>
<evidence type="ECO:0000313" key="2">
    <source>
        <dbReference type="EMBL" id="BAS70648.1"/>
    </source>
</evidence>